<keyword evidence="2" id="KW-1133">Transmembrane helix</keyword>
<keyword evidence="2" id="KW-0812">Transmembrane</keyword>
<dbReference type="AlphaFoldDB" id="A6G2Q3"/>
<dbReference type="GO" id="GO:0016787">
    <property type="term" value="F:hydrolase activity"/>
    <property type="evidence" value="ECO:0007669"/>
    <property type="project" value="UniProtKB-KW"/>
</dbReference>
<feature type="region of interest" description="Disordered" evidence="1">
    <location>
        <begin position="31"/>
        <end position="70"/>
    </location>
</feature>
<proteinExistence type="predicted"/>
<dbReference type="EMBL" id="ABCS01000016">
    <property type="protein sequence ID" value="EDM79753.1"/>
    <property type="molecule type" value="Genomic_DNA"/>
</dbReference>
<evidence type="ECO:0000313" key="4">
    <source>
        <dbReference type="Proteomes" id="UP000005801"/>
    </source>
</evidence>
<feature type="compositionally biased region" description="Basic and acidic residues" evidence="1">
    <location>
        <begin position="55"/>
        <end position="70"/>
    </location>
</feature>
<keyword evidence="4" id="KW-1185">Reference proteome</keyword>
<name>A6G2Q3_9BACT</name>
<feature type="transmembrane region" description="Helical" evidence="2">
    <location>
        <begin position="7"/>
        <end position="25"/>
    </location>
</feature>
<protein>
    <submittedName>
        <fullName evidence="3">NAD-dependent deacetylase</fullName>
        <ecNumber evidence="3">3.5.1.-</ecNumber>
    </submittedName>
</protein>
<gene>
    <name evidence="3" type="ORF">PPSIR1_31678</name>
</gene>
<evidence type="ECO:0000256" key="1">
    <source>
        <dbReference type="SAM" id="MobiDB-lite"/>
    </source>
</evidence>
<dbReference type="Proteomes" id="UP000005801">
    <property type="component" value="Unassembled WGS sequence"/>
</dbReference>
<keyword evidence="3" id="KW-0378">Hydrolase</keyword>
<sequence>MDEKLKVYAAPVIGLIVLVAWFFVIRPMIDGDSGDGADKAEEKTYPGAPDPNMTEEERRRVPDDPAQRVQ</sequence>
<accession>A6G2Q3</accession>
<keyword evidence="2" id="KW-0472">Membrane</keyword>
<dbReference type="RefSeq" id="WP_006971002.1">
    <property type="nucleotide sequence ID" value="NZ_ABCS01000016.1"/>
</dbReference>
<organism evidence="3 4">
    <name type="scientific">Plesiocystis pacifica SIR-1</name>
    <dbReference type="NCBI Taxonomy" id="391625"/>
    <lineage>
        <taxon>Bacteria</taxon>
        <taxon>Pseudomonadati</taxon>
        <taxon>Myxococcota</taxon>
        <taxon>Polyangia</taxon>
        <taxon>Nannocystales</taxon>
        <taxon>Nannocystaceae</taxon>
        <taxon>Plesiocystis</taxon>
    </lineage>
</organism>
<comment type="caution">
    <text evidence="3">The sequence shown here is derived from an EMBL/GenBank/DDBJ whole genome shotgun (WGS) entry which is preliminary data.</text>
</comment>
<reference evidence="3 4" key="1">
    <citation type="submission" date="2007-06" db="EMBL/GenBank/DDBJ databases">
        <authorList>
            <person name="Shimkets L."/>
            <person name="Ferriera S."/>
            <person name="Johnson J."/>
            <person name="Kravitz S."/>
            <person name="Beeson K."/>
            <person name="Sutton G."/>
            <person name="Rogers Y.-H."/>
            <person name="Friedman R."/>
            <person name="Frazier M."/>
            <person name="Venter J.C."/>
        </authorList>
    </citation>
    <scope>NUCLEOTIDE SEQUENCE [LARGE SCALE GENOMIC DNA]</scope>
    <source>
        <strain evidence="3 4">SIR-1</strain>
    </source>
</reference>
<evidence type="ECO:0000256" key="2">
    <source>
        <dbReference type="SAM" id="Phobius"/>
    </source>
</evidence>
<evidence type="ECO:0000313" key="3">
    <source>
        <dbReference type="EMBL" id="EDM79753.1"/>
    </source>
</evidence>
<dbReference type="EC" id="3.5.1.-" evidence="3"/>